<accession>A0A8H3GZU8</accession>
<evidence type="ECO:0008006" key="3">
    <source>
        <dbReference type="Google" id="ProtNLM"/>
    </source>
</evidence>
<evidence type="ECO:0000313" key="2">
    <source>
        <dbReference type="Proteomes" id="UP000663888"/>
    </source>
</evidence>
<reference evidence="1" key="1">
    <citation type="submission" date="2021-01" db="EMBL/GenBank/DDBJ databases">
        <authorList>
            <person name="Kaushik A."/>
        </authorList>
    </citation>
    <scope>NUCLEOTIDE SEQUENCE</scope>
    <source>
        <strain evidence="1">AG4-R118</strain>
    </source>
</reference>
<dbReference type="EMBL" id="CAJMWX010001239">
    <property type="protein sequence ID" value="CAE6476675.1"/>
    <property type="molecule type" value="Genomic_DNA"/>
</dbReference>
<proteinExistence type="predicted"/>
<dbReference type="InterPro" id="IPR011009">
    <property type="entry name" value="Kinase-like_dom_sf"/>
</dbReference>
<sequence>MAVANVPLTHDFIPALTALDPYHQYFTSPLSGGMVNFTVRVHISDTIEEHECPFGDARSVVAKYAPAFVASLGESAPFNQYRQVIEVRALALLSQPTISAYIQSSGVAFPKLLHHDSNANILIMSDLGETNTLDKWLISSPDIEVATKVGGSFGEFISQLGTISEDTNQGKRLPRRI</sequence>
<dbReference type="SUPFAM" id="SSF56112">
    <property type="entry name" value="Protein kinase-like (PK-like)"/>
    <property type="match status" value="1"/>
</dbReference>
<evidence type="ECO:0000313" key="1">
    <source>
        <dbReference type="EMBL" id="CAE6476675.1"/>
    </source>
</evidence>
<comment type="caution">
    <text evidence="1">The sequence shown here is derived from an EMBL/GenBank/DDBJ whole genome shotgun (WGS) entry which is preliminary data.</text>
</comment>
<dbReference type="Proteomes" id="UP000663888">
    <property type="component" value="Unassembled WGS sequence"/>
</dbReference>
<name>A0A8H3GZU8_9AGAM</name>
<organism evidence="1 2">
    <name type="scientific">Rhizoctonia solani</name>
    <dbReference type="NCBI Taxonomy" id="456999"/>
    <lineage>
        <taxon>Eukaryota</taxon>
        <taxon>Fungi</taxon>
        <taxon>Dikarya</taxon>
        <taxon>Basidiomycota</taxon>
        <taxon>Agaricomycotina</taxon>
        <taxon>Agaricomycetes</taxon>
        <taxon>Cantharellales</taxon>
        <taxon>Ceratobasidiaceae</taxon>
        <taxon>Rhizoctonia</taxon>
    </lineage>
</organism>
<gene>
    <name evidence="1" type="ORF">RDB_LOCUS117224</name>
</gene>
<protein>
    <recommendedName>
        <fullName evidence="3">Aminoglycoside phosphotransferase domain-containing protein</fullName>
    </recommendedName>
</protein>
<dbReference type="Gene3D" id="3.30.200.20">
    <property type="entry name" value="Phosphorylase Kinase, domain 1"/>
    <property type="match status" value="1"/>
</dbReference>
<dbReference type="AlphaFoldDB" id="A0A8H3GZU8"/>